<dbReference type="InterPro" id="IPR020449">
    <property type="entry name" value="Tscrpt_reg_AraC-type_HTH"/>
</dbReference>
<keyword evidence="3" id="KW-0804">Transcription</keyword>
<protein>
    <submittedName>
        <fullName evidence="5">AraC family transcriptional regulator</fullName>
    </submittedName>
</protein>
<dbReference type="InterPro" id="IPR050204">
    <property type="entry name" value="AraC_XylS_family_regulators"/>
</dbReference>
<dbReference type="InterPro" id="IPR018062">
    <property type="entry name" value="HTH_AraC-typ_CS"/>
</dbReference>
<evidence type="ECO:0000256" key="1">
    <source>
        <dbReference type="ARBA" id="ARBA00023015"/>
    </source>
</evidence>
<dbReference type="InterPro" id="IPR018060">
    <property type="entry name" value="HTH_AraC"/>
</dbReference>
<keyword evidence="2" id="KW-0238">DNA-binding</keyword>
<dbReference type="PANTHER" id="PTHR46796:SF6">
    <property type="entry name" value="ARAC SUBFAMILY"/>
    <property type="match status" value="1"/>
</dbReference>
<comment type="caution">
    <text evidence="5">The sequence shown here is derived from an EMBL/GenBank/DDBJ whole genome shotgun (WGS) entry which is preliminary data.</text>
</comment>
<evidence type="ECO:0000313" key="6">
    <source>
        <dbReference type="Proteomes" id="UP001156882"/>
    </source>
</evidence>
<dbReference type="Proteomes" id="UP001156882">
    <property type="component" value="Unassembled WGS sequence"/>
</dbReference>
<evidence type="ECO:0000256" key="3">
    <source>
        <dbReference type="ARBA" id="ARBA00023163"/>
    </source>
</evidence>
<feature type="domain" description="HTH araC/xylS-type" evidence="4">
    <location>
        <begin position="256"/>
        <end position="356"/>
    </location>
</feature>
<dbReference type="RefSeq" id="WP_284315283.1">
    <property type="nucleotide sequence ID" value="NZ_BSPC01000059.1"/>
</dbReference>
<dbReference type="Gene3D" id="1.10.10.60">
    <property type="entry name" value="Homeodomain-like"/>
    <property type="match status" value="1"/>
</dbReference>
<organism evidence="5 6">
    <name type="scientific">Labrys miyagiensis</name>
    <dbReference type="NCBI Taxonomy" id="346912"/>
    <lineage>
        <taxon>Bacteria</taxon>
        <taxon>Pseudomonadati</taxon>
        <taxon>Pseudomonadota</taxon>
        <taxon>Alphaproteobacteria</taxon>
        <taxon>Hyphomicrobiales</taxon>
        <taxon>Xanthobacteraceae</taxon>
        <taxon>Labrys</taxon>
    </lineage>
</organism>
<gene>
    <name evidence="5" type="ORF">GCM10007874_53320</name>
</gene>
<name>A0ABQ6CQ88_9HYPH</name>
<dbReference type="PROSITE" id="PS00041">
    <property type="entry name" value="HTH_ARAC_FAMILY_1"/>
    <property type="match status" value="1"/>
</dbReference>
<evidence type="ECO:0000256" key="2">
    <source>
        <dbReference type="ARBA" id="ARBA00023125"/>
    </source>
</evidence>
<keyword evidence="1" id="KW-0805">Transcription regulation</keyword>
<dbReference type="PROSITE" id="PS01124">
    <property type="entry name" value="HTH_ARAC_FAMILY_2"/>
    <property type="match status" value="1"/>
</dbReference>
<sequence length="357" mass="39587">MHESFEPNRSIRAEGPWDSQLWRWQPSKGRWSPERHGLPRTTVFLSLDTAHERPKNRYEFWRHIALYDIDGHPRRYDSPEGFQAAASGLVGPTASLFSYQSDALSGERTQAGRRSDGWDDASLGLLIDGERQHAEGDYRTITGPGQFFAYDAGRDSLVRCSRSRGVVIAMRRRVLEAALGAPVPPSAILAEIVGKSALAPFLASQMRLLGELAGTLCEADRAIMLQNTVDLVTMALRRADKKEVLDEENGPRGLLLAALNVIQASLSNALLGPEMLATALGCSRAKLYRAFAEYGLTISAVIRETRLKQARVMIESLLPEISIAEIGMRCGFLDPANFSRNFRLYFGVSPTELRRRG</sequence>
<dbReference type="PRINTS" id="PR00032">
    <property type="entry name" value="HTHARAC"/>
</dbReference>
<dbReference type="Pfam" id="PF12833">
    <property type="entry name" value="HTH_18"/>
    <property type="match status" value="1"/>
</dbReference>
<reference evidence="6" key="1">
    <citation type="journal article" date="2019" name="Int. J. Syst. Evol. Microbiol.">
        <title>The Global Catalogue of Microorganisms (GCM) 10K type strain sequencing project: providing services to taxonomists for standard genome sequencing and annotation.</title>
        <authorList>
            <consortium name="The Broad Institute Genomics Platform"/>
            <consortium name="The Broad Institute Genome Sequencing Center for Infectious Disease"/>
            <person name="Wu L."/>
            <person name="Ma J."/>
        </authorList>
    </citation>
    <scope>NUCLEOTIDE SEQUENCE [LARGE SCALE GENOMIC DNA]</scope>
    <source>
        <strain evidence="6">NBRC 101365</strain>
    </source>
</reference>
<dbReference type="SUPFAM" id="SSF46689">
    <property type="entry name" value="Homeodomain-like"/>
    <property type="match status" value="1"/>
</dbReference>
<accession>A0ABQ6CQ88</accession>
<dbReference type="EMBL" id="BSPC01000059">
    <property type="protein sequence ID" value="GLS22314.1"/>
    <property type="molecule type" value="Genomic_DNA"/>
</dbReference>
<dbReference type="SMART" id="SM00342">
    <property type="entry name" value="HTH_ARAC"/>
    <property type="match status" value="1"/>
</dbReference>
<evidence type="ECO:0000313" key="5">
    <source>
        <dbReference type="EMBL" id="GLS22314.1"/>
    </source>
</evidence>
<dbReference type="InterPro" id="IPR009057">
    <property type="entry name" value="Homeodomain-like_sf"/>
</dbReference>
<proteinExistence type="predicted"/>
<dbReference type="PANTHER" id="PTHR46796">
    <property type="entry name" value="HTH-TYPE TRANSCRIPTIONAL ACTIVATOR RHAS-RELATED"/>
    <property type="match status" value="1"/>
</dbReference>
<evidence type="ECO:0000259" key="4">
    <source>
        <dbReference type="PROSITE" id="PS01124"/>
    </source>
</evidence>
<keyword evidence="6" id="KW-1185">Reference proteome</keyword>